<dbReference type="HOGENOM" id="CLU_034180_16_3_9"/>
<keyword evidence="2" id="KW-1003">Cell membrane</keyword>
<comment type="caution">
    <text evidence="7">The sequence shown here is derived from an EMBL/GenBank/DDBJ whole genome shotgun (WGS) entry which is preliminary data.</text>
</comment>
<dbReference type="Proteomes" id="UP000003438">
    <property type="component" value="Unassembled WGS sequence"/>
</dbReference>
<gene>
    <name evidence="7" type="ORF">SUBVAR_05111</name>
</gene>
<dbReference type="RefSeq" id="WP_007046511.1">
    <property type="nucleotide sequence ID" value="NZ_GG704769.1"/>
</dbReference>
<dbReference type="OrthoDB" id="9775268at2"/>
<accession>D1PL73</accession>
<feature type="transmembrane region" description="Helical" evidence="6">
    <location>
        <begin position="224"/>
        <end position="245"/>
    </location>
</feature>
<evidence type="ECO:0000256" key="6">
    <source>
        <dbReference type="SAM" id="Phobius"/>
    </source>
</evidence>
<dbReference type="PANTHER" id="PTHR23513">
    <property type="entry name" value="INTEGRAL MEMBRANE EFFLUX PROTEIN-RELATED"/>
    <property type="match status" value="1"/>
</dbReference>
<protein>
    <submittedName>
        <fullName evidence="7">Transporter, major facilitator family protein</fullName>
    </submittedName>
</protein>
<feature type="transmembrane region" description="Helical" evidence="6">
    <location>
        <begin position="161"/>
        <end position="186"/>
    </location>
</feature>
<feature type="transmembrane region" description="Helical" evidence="6">
    <location>
        <begin position="378"/>
        <end position="397"/>
    </location>
</feature>
<dbReference type="eggNOG" id="COG2271">
    <property type="taxonomic scope" value="Bacteria"/>
</dbReference>
<comment type="subcellular location">
    <subcellularLocation>
        <location evidence="1">Cell membrane</location>
        <topology evidence="1">Multi-pass membrane protein</topology>
    </subcellularLocation>
</comment>
<dbReference type="STRING" id="411471.SUBVAR_05111"/>
<keyword evidence="5 6" id="KW-0472">Membrane</keyword>
<dbReference type="SUPFAM" id="SSF103473">
    <property type="entry name" value="MFS general substrate transporter"/>
    <property type="match status" value="1"/>
</dbReference>
<proteinExistence type="predicted"/>
<feature type="transmembrane region" description="Helical" evidence="6">
    <location>
        <begin position="314"/>
        <end position="341"/>
    </location>
</feature>
<dbReference type="PANTHER" id="PTHR23513:SF11">
    <property type="entry name" value="STAPHYLOFERRIN A TRANSPORTER"/>
    <property type="match status" value="1"/>
</dbReference>
<dbReference type="Gene3D" id="1.20.1250.20">
    <property type="entry name" value="MFS general substrate transporter like domains"/>
    <property type="match status" value="1"/>
</dbReference>
<sequence>MKRPLFTRYFALLLLGQLISLIGNYTLKFALSMYVLELTGSAEMFGMILAVSVVPTVLFSPLGGVMADRLDRRWLMVGLDVLSGSAVLCCGLFMSAGNRLEAIAGMQIFLGILGAFESPVVQACVPQLHSDENLLRANALVNQIQAIAGMVTPFVGGLVYAAWGIAPILTAVCACFWVAAFLECWIRMPGLPQKRQEPPFLILWNDLRQSVHFLHAEQPVVMRLLFLAAAVNFFASGCLTVGLPFLVRTELGMSAAWYGAAESVLGLASIFGGLLVTVLANYLPFKRMPRLLAAFGFSLLPSAVAFSVRSGAVLSYFVLVAGMAAASIGCSIFSVLGLCAIQQRTPAEMTGKVMAFVMTISQCAQPLGQLLYGWGWDRLPAGSVLGLTGVAVLLIAYHSRSLCRSLA</sequence>
<keyword evidence="3 6" id="KW-0812">Transmembrane</keyword>
<evidence type="ECO:0000256" key="3">
    <source>
        <dbReference type="ARBA" id="ARBA00022692"/>
    </source>
</evidence>
<feature type="transmembrane region" description="Helical" evidence="6">
    <location>
        <begin position="353"/>
        <end position="372"/>
    </location>
</feature>
<dbReference type="EMBL" id="ACBY02000020">
    <property type="protein sequence ID" value="EFB76731.1"/>
    <property type="molecule type" value="Genomic_DNA"/>
</dbReference>
<evidence type="ECO:0000313" key="7">
    <source>
        <dbReference type="EMBL" id="EFB76731.1"/>
    </source>
</evidence>
<dbReference type="InterPro" id="IPR036259">
    <property type="entry name" value="MFS_trans_sf"/>
</dbReference>
<evidence type="ECO:0000256" key="4">
    <source>
        <dbReference type="ARBA" id="ARBA00022989"/>
    </source>
</evidence>
<dbReference type="CDD" id="cd06173">
    <property type="entry name" value="MFS_MefA_like"/>
    <property type="match status" value="1"/>
</dbReference>
<dbReference type="GO" id="GO:0005886">
    <property type="term" value="C:plasma membrane"/>
    <property type="evidence" value="ECO:0007669"/>
    <property type="project" value="UniProtKB-SubCell"/>
</dbReference>
<keyword evidence="4 6" id="KW-1133">Transmembrane helix</keyword>
<feature type="transmembrane region" description="Helical" evidence="6">
    <location>
        <begin position="291"/>
        <end position="308"/>
    </location>
</feature>
<dbReference type="Pfam" id="PF07690">
    <property type="entry name" value="MFS_1"/>
    <property type="match status" value="1"/>
</dbReference>
<feature type="transmembrane region" description="Helical" evidence="6">
    <location>
        <begin position="257"/>
        <end position="279"/>
    </location>
</feature>
<evidence type="ECO:0000256" key="1">
    <source>
        <dbReference type="ARBA" id="ARBA00004651"/>
    </source>
</evidence>
<name>D1PL73_9FIRM</name>
<evidence type="ECO:0000313" key="8">
    <source>
        <dbReference type="Proteomes" id="UP000003438"/>
    </source>
</evidence>
<feature type="transmembrane region" description="Helical" evidence="6">
    <location>
        <begin position="74"/>
        <end position="96"/>
    </location>
</feature>
<organism evidence="7 8">
    <name type="scientific">Subdoligranulum variabile DSM 15176</name>
    <dbReference type="NCBI Taxonomy" id="411471"/>
    <lineage>
        <taxon>Bacteria</taxon>
        <taxon>Bacillati</taxon>
        <taxon>Bacillota</taxon>
        <taxon>Clostridia</taxon>
        <taxon>Eubacteriales</taxon>
        <taxon>Oscillospiraceae</taxon>
        <taxon>Subdoligranulum</taxon>
    </lineage>
</organism>
<evidence type="ECO:0000256" key="2">
    <source>
        <dbReference type="ARBA" id="ARBA00022475"/>
    </source>
</evidence>
<dbReference type="InterPro" id="IPR011701">
    <property type="entry name" value="MFS"/>
</dbReference>
<dbReference type="AlphaFoldDB" id="D1PL73"/>
<dbReference type="GO" id="GO:0022857">
    <property type="term" value="F:transmembrane transporter activity"/>
    <property type="evidence" value="ECO:0007669"/>
    <property type="project" value="InterPro"/>
</dbReference>
<feature type="transmembrane region" description="Helical" evidence="6">
    <location>
        <begin position="44"/>
        <end position="62"/>
    </location>
</feature>
<reference evidence="7" key="1">
    <citation type="submission" date="2009-12" db="EMBL/GenBank/DDBJ databases">
        <authorList>
            <person name="Weinstock G."/>
            <person name="Sodergren E."/>
            <person name="Clifton S."/>
            <person name="Fulton L."/>
            <person name="Fulton B."/>
            <person name="Courtney L."/>
            <person name="Fronick C."/>
            <person name="Harrison M."/>
            <person name="Strong C."/>
            <person name="Farmer C."/>
            <person name="Delahaunty K."/>
            <person name="Markovic C."/>
            <person name="Hall O."/>
            <person name="Minx P."/>
            <person name="Tomlinson C."/>
            <person name="Mitreva M."/>
            <person name="Nelson J."/>
            <person name="Hou S."/>
            <person name="Wollam A."/>
            <person name="Pepin K.H."/>
            <person name="Johnson M."/>
            <person name="Bhonagiri V."/>
            <person name="Nash W.E."/>
            <person name="Warren W."/>
            <person name="Chinwalla A."/>
            <person name="Mardis E.R."/>
            <person name="Wilson R.K."/>
        </authorList>
    </citation>
    <scope>NUCLEOTIDE SEQUENCE [LARGE SCALE GENOMIC DNA]</scope>
    <source>
        <strain evidence="7">DSM 15176</strain>
    </source>
</reference>
<keyword evidence="8" id="KW-1185">Reference proteome</keyword>
<evidence type="ECO:0000256" key="5">
    <source>
        <dbReference type="ARBA" id="ARBA00023136"/>
    </source>
</evidence>